<sequence length="472" mass="53028">MLPFLVLCWYAHPSADDFLMATQVDQNGHFGQITYLYMQWTGRYTSAVLWALLHPVTYGFITEGYGAVCLLMILAVPAAWYALLRMLLGTQYGRWQLWLASGLLTLLFLYQMPSTAEAFYWITSNFNYLLPALLSLIWLGALGKHASSTAARSRRNWLVAACLLAVVIVGGNETNAVPLLLGAGAFAILCSLEQRRIAWPYVLLALVVGAACTATFLAPGNFVRLDQSTRQYTVWQALDKGGLAAYRLVVNWLGNGVLLALTVLLAPVGIGLHKVPTLPLNRLAKRPLLMLVLMAVSLMFLMFVAFWTTSLAMPPRSKNVLYLFFLVWWFLHAYAWARYGWSKLGVQRLAVPRALQWGLILWVVVVFAFGHTRRMRGREPRDNANNIVVAYRDWLGGAAARYDRQLTARYAYLRTATPPDVMVERLLDPPATVLFSDLETNPNDWANQAYAEYFGKRSIRVPEPPTADSRQP</sequence>
<accession>A0A3B7RFK5</accession>
<dbReference type="Pfam" id="PF19528">
    <property type="entry name" value="DUF6056"/>
    <property type="match status" value="1"/>
</dbReference>
<keyword evidence="1" id="KW-1133">Transmembrane helix</keyword>
<keyword evidence="1" id="KW-0472">Membrane</keyword>
<feature type="transmembrane region" description="Helical" evidence="1">
    <location>
        <begin position="95"/>
        <end position="112"/>
    </location>
</feature>
<feature type="transmembrane region" description="Helical" evidence="1">
    <location>
        <begin position="288"/>
        <end position="308"/>
    </location>
</feature>
<keyword evidence="3" id="KW-1185">Reference proteome</keyword>
<proteinExistence type="predicted"/>
<evidence type="ECO:0000313" key="2">
    <source>
        <dbReference type="EMBL" id="AYA38016.1"/>
    </source>
</evidence>
<organism evidence="2 3">
    <name type="scientific">Hymenobacter oligotrophus</name>
    <dbReference type="NCBI Taxonomy" id="2319843"/>
    <lineage>
        <taxon>Bacteria</taxon>
        <taxon>Pseudomonadati</taxon>
        <taxon>Bacteroidota</taxon>
        <taxon>Cytophagia</taxon>
        <taxon>Cytophagales</taxon>
        <taxon>Hymenobacteraceae</taxon>
        <taxon>Hymenobacter</taxon>
    </lineage>
</organism>
<gene>
    <name evidence="2" type="ORF">D3Y59_13780</name>
</gene>
<feature type="transmembrane region" description="Helical" evidence="1">
    <location>
        <begin position="320"/>
        <end position="339"/>
    </location>
</feature>
<feature type="transmembrane region" description="Helical" evidence="1">
    <location>
        <begin position="118"/>
        <end position="143"/>
    </location>
</feature>
<feature type="transmembrane region" description="Helical" evidence="1">
    <location>
        <begin position="201"/>
        <end position="223"/>
    </location>
</feature>
<keyword evidence="1" id="KW-0812">Transmembrane</keyword>
<reference evidence="2 3" key="1">
    <citation type="submission" date="2018-09" db="EMBL/GenBank/DDBJ databases">
        <title>Hymenobacter medium sp. nov., isolated from R2A medium.</title>
        <authorList>
            <person name="Yingchao G."/>
        </authorList>
    </citation>
    <scope>NUCLEOTIDE SEQUENCE [LARGE SCALE GENOMIC DNA]</scope>
    <source>
        <strain evidence="3">sh-6</strain>
    </source>
</reference>
<dbReference type="EMBL" id="CP032317">
    <property type="protein sequence ID" value="AYA38016.1"/>
    <property type="molecule type" value="Genomic_DNA"/>
</dbReference>
<dbReference type="AlphaFoldDB" id="A0A3B7RFK5"/>
<evidence type="ECO:0000256" key="1">
    <source>
        <dbReference type="SAM" id="Phobius"/>
    </source>
</evidence>
<dbReference type="OrthoDB" id="1081881at2"/>
<dbReference type="KEGG" id="hyh:D3Y59_13780"/>
<dbReference type="Proteomes" id="UP000262802">
    <property type="component" value="Chromosome"/>
</dbReference>
<protein>
    <submittedName>
        <fullName evidence="2">Uncharacterized protein</fullName>
    </submittedName>
</protein>
<feature type="transmembrane region" description="Helical" evidence="1">
    <location>
        <begin position="244"/>
        <end position="268"/>
    </location>
</feature>
<dbReference type="InterPro" id="IPR045691">
    <property type="entry name" value="DUF6056"/>
</dbReference>
<feature type="transmembrane region" description="Helical" evidence="1">
    <location>
        <begin position="64"/>
        <end position="83"/>
    </location>
</feature>
<evidence type="ECO:0000313" key="3">
    <source>
        <dbReference type="Proteomes" id="UP000262802"/>
    </source>
</evidence>
<feature type="transmembrane region" description="Helical" evidence="1">
    <location>
        <begin position="354"/>
        <end position="371"/>
    </location>
</feature>
<name>A0A3B7RFK5_9BACT</name>